<accession>A0ACB7ZHV5</accession>
<keyword evidence="2" id="KW-1185">Reference proteome</keyword>
<dbReference type="Proteomes" id="UP000828048">
    <property type="component" value="Chromosome 9"/>
</dbReference>
<evidence type="ECO:0000313" key="2">
    <source>
        <dbReference type="Proteomes" id="UP000828048"/>
    </source>
</evidence>
<protein>
    <submittedName>
        <fullName evidence="1">Uncharacterized protein</fullName>
    </submittedName>
</protein>
<comment type="caution">
    <text evidence="1">The sequence shown here is derived from an EMBL/GenBank/DDBJ whole genome shotgun (WGS) entry which is preliminary data.</text>
</comment>
<gene>
    <name evidence="1" type="ORF">Vadar_001716</name>
</gene>
<organism evidence="1 2">
    <name type="scientific">Vaccinium darrowii</name>
    <dbReference type="NCBI Taxonomy" id="229202"/>
    <lineage>
        <taxon>Eukaryota</taxon>
        <taxon>Viridiplantae</taxon>
        <taxon>Streptophyta</taxon>
        <taxon>Embryophyta</taxon>
        <taxon>Tracheophyta</taxon>
        <taxon>Spermatophyta</taxon>
        <taxon>Magnoliopsida</taxon>
        <taxon>eudicotyledons</taxon>
        <taxon>Gunneridae</taxon>
        <taxon>Pentapetalae</taxon>
        <taxon>asterids</taxon>
        <taxon>Ericales</taxon>
        <taxon>Ericaceae</taxon>
        <taxon>Vaccinioideae</taxon>
        <taxon>Vaccinieae</taxon>
        <taxon>Vaccinium</taxon>
    </lineage>
</organism>
<name>A0ACB7ZHV5_9ERIC</name>
<reference evidence="1 2" key="1">
    <citation type="journal article" date="2021" name="Hortic Res">
        <title>High-quality reference genome and annotation aids understanding of berry development for evergreen blueberry (Vaccinium darrowii).</title>
        <authorList>
            <person name="Yu J."/>
            <person name="Hulse-Kemp A.M."/>
            <person name="Babiker E."/>
            <person name="Staton M."/>
        </authorList>
    </citation>
    <scope>NUCLEOTIDE SEQUENCE [LARGE SCALE GENOMIC DNA]</scope>
    <source>
        <strain evidence="2">cv. NJ 8807/NJ 8810</strain>
        <tissue evidence="1">Young leaf</tissue>
    </source>
</reference>
<evidence type="ECO:0000313" key="1">
    <source>
        <dbReference type="EMBL" id="KAH7865059.1"/>
    </source>
</evidence>
<dbReference type="EMBL" id="CM037159">
    <property type="protein sequence ID" value="KAH7865059.1"/>
    <property type="molecule type" value="Genomic_DNA"/>
</dbReference>
<proteinExistence type="predicted"/>
<sequence length="248" mass="28397">MLAVVDNYGHLAALRIEGLKWILNDDTTDRWFDYILDHNGEVYAVDDRGACVMLDVMLDSLLNLMEVASPLNLRYRPSFRKKYLVESSGDLLLVDEYTNANSYIIDHDILTGEVYSREQNAIFQAPIFFKVYKLDKRERKWVGVRDLGDRVPLVAPDYSYSISAHDFNGWSCMGNKIIFLDKFSEPNAPNEENTYAPLRAYNSFGLPHYGCEKDNDVIPTLKIVQCGQTWTTGDLEEIGNWQPRLGGH</sequence>